<evidence type="ECO:0000313" key="1">
    <source>
        <dbReference type="EMBL" id="TQL76334.1"/>
    </source>
</evidence>
<keyword evidence="2" id="KW-1185">Reference proteome</keyword>
<evidence type="ECO:0000313" key="2">
    <source>
        <dbReference type="Proteomes" id="UP000317043"/>
    </source>
</evidence>
<proteinExistence type="predicted"/>
<comment type="caution">
    <text evidence="1">The sequence shown here is derived from an EMBL/GenBank/DDBJ whole genome shotgun (WGS) entry which is preliminary data.</text>
</comment>
<dbReference type="InParanoid" id="A0A543AUU3"/>
<reference evidence="1 2" key="1">
    <citation type="submission" date="2019-06" db="EMBL/GenBank/DDBJ databases">
        <title>Sequencing the genomes of 1000 actinobacteria strains.</title>
        <authorList>
            <person name="Klenk H.-P."/>
        </authorList>
    </citation>
    <scope>NUCLEOTIDE SEQUENCE [LARGE SCALE GENOMIC DNA]</scope>
    <source>
        <strain evidence="1 2">DSM 45928</strain>
    </source>
</reference>
<dbReference type="Proteomes" id="UP000317043">
    <property type="component" value="Unassembled WGS sequence"/>
</dbReference>
<sequence>MESYDSFIFDIRTKYNEIWALAQQKVETEEMTMWSLAGSGAGLLLAGAEFLARDVGYIESVKNQETWEKIENFAVAYCFDYSDTVEAIEEFQDTTGKLAEAAAGINTKIIEGLKEWAAPESKAAESFKRNFVTPIMDIYADQYSEFGRAEIYLSSIGFMVEHNREVLRDVLIQLKKGLEDYEPFILVNIYSVHWGLVGAGLALGPLGGTLTTAADMFITSKTMMQLSGSESGVGTAGIFEKFREGMDTLYRFSEETSDELADRFHAFRLAIPVNKMTFPKPSLYDENGE</sequence>
<dbReference type="RefSeq" id="WP_142037600.1">
    <property type="nucleotide sequence ID" value="NZ_JBHTGS010000001.1"/>
</dbReference>
<dbReference type="AlphaFoldDB" id="A0A543AUU3"/>
<gene>
    <name evidence="1" type="ORF">FB566_1861</name>
</gene>
<accession>A0A543AUU3</accession>
<name>A0A543AUU3_9ACTN</name>
<protein>
    <submittedName>
        <fullName evidence="1">Uncharacterized protein</fullName>
    </submittedName>
</protein>
<dbReference type="EMBL" id="VFOW01000001">
    <property type="protein sequence ID" value="TQL76334.1"/>
    <property type="molecule type" value="Genomic_DNA"/>
</dbReference>
<organism evidence="1 2">
    <name type="scientific">Stackebrandtia endophytica</name>
    <dbReference type="NCBI Taxonomy" id="1496996"/>
    <lineage>
        <taxon>Bacteria</taxon>
        <taxon>Bacillati</taxon>
        <taxon>Actinomycetota</taxon>
        <taxon>Actinomycetes</taxon>
        <taxon>Glycomycetales</taxon>
        <taxon>Glycomycetaceae</taxon>
        <taxon>Stackebrandtia</taxon>
    </lineage>
</organism>